<dbReference type="RefSeq" id="WP_077152185.1">
    <property type="nucleotide sequence ID" value="NZ_CABMMO010000029.1"/>
</dbReference>
<accession>A0A1V2U9J7</accession>
<feature type="domain" description="PBSX phage terminase small subunit-like N-terminal" evidence="3">
    <location>
        <begin position="1"/>
        <end position="64"/>
    </location>
</feature>
<sequence length="313" mass="35785">MPRKRDPRRDEAFELFRKANGGIKNREIAQQLNISEKTVGSWKSKDQWIQKLNGVLQSNERSTPKNKESTSIKNKPELVIDNDHLTEQQKLFCLYYLQHFNATKAYQQAYQCAYTTARTEGSRALANPNIKKELHRLKAELQQDTFVGVKDLIQEYVKQAFADITDFVEFSSSEHKLYTYDDKGEKQEVYNEFTGDLETYKSSQVALKNSEEVDGTLIQEVKKGKDGVSVKLYDKQKAMSELLKFFTVDELKQAQIRKVQSEADIIENKASKLVLNEKEQSKVQGLIDIGQSLIGPIKKDEGSGQDESVEAID</sequence>
<evidence type="ECO:0000259" key="3">
    <source>
        <dbReference type="Pfam" id="PF10668"/>
    </source>
</evidence>
<keyword evidence="1" id="KW-1188">Viral release from host cell</keyword>
<evidence type="ECO:0000313" key="5">
    <source>
        <dbReference type="Proteomes" id="UP000189299"/>
    </source>
</evidence>
<evidence type="ECO:0000256" key="1">
    <source>
        <dbReference type="ARBA" id="ARBA00022612"/>
    </source>
</evidence>
<evidence type="ECO:0000256" key="2">
    <source>
        <dbReference type="ARBA" id="ARBA00023219"/>
    </source>
</evidence>
<dbReference type="EMBL" id="MSTR01000029">
    <property type="protein sequence ID" value="ONN39924.1"/>
    <property type="molecule type" value="Genomic_DNA"/>
</dbReference>
<dbReference type="InterPro" id="IPR052404">
    <property type="entry name" value="SPP1-like_terminase"/>
</dbReference>
<name>A0A1V2U9J7_ENTMU</name>
<evidence type="ECO:0000313" key="4">
    <source>
        <dbReference type="EMBL" id="ONN39924.1"/>
    </source>
</evidence>
<dbReference type="Proteomes" id="UP000189299">
    <property type="component" value="Unassembled WGS sequence"/>
</dbReference>
<organism evidence="4 5">
    <name type="scientific">Enterococcus mundtii</name>
    <dbReference type="NCBI Taxonomy" id="53346"/>
    <lineage>
        <taxon>Bacteria</taxon>
        <taxon>Bacillati</taxon>
        <taxon>Bacillota</taxon>
        <taxon>Bacilli</taxon>
        <taxon>Lactobacillales</taxon>
        <taxon>Enterococcaceae</taxon>
        <taxon>Enterococcus</taxon>
    </lineage>
</organism>
<gene>
    <name evidence="4" type="ORF">BTN92_15955</name>
</gene>
<dbReference type="Gene3D" id="1.10.10.1400">
    <property type="entry name" value="Terminase, small subunit, N-terminal DNA-binding domain, HTH motif"/>
    <property type="match status" value="1"/>
</dbReference>
<dbReference type="OrthoDB" id="7358785at2"/>
<dbReference type="GO" id="GO:0051276">
    <property type="term" value="P:chromosome organization"/>
    <property type="evidence" value="ECO:0007669"/>
    <property type="project" value="InterPro"/>
</dbReference>
<dbReference type="AlphaFoldDB" id="A0A1V2U9J7"/>
<dbReference type="InterPro" id="IPR038713">
    <property type="entry name" value="Terminase_Gp1_N_sf"/>
</dbReference>
<comment type="caution">
    <text evidence="4">The sequence shown here is derived from an EMBL/GenBank/DDBJ whole genome shotgun (WGS) entry which is preliminary data.</text>
</comment>
<dbReference type="PANTHER" id="PTHR41328:SF3">
    <property type="entry name" value="PBSX PHAGE TERMINASE SMALL SUBUNIT"/>
    <property type="match status" value="1"/>
</dbReference>
<dbReference type="PANTHER" id="PTHR41328">
    <property type="entry name" value="TERMINASE SMALL SUBUNIT-RELATED"/>
    <property type="match status" value="1"/>
</dbReference>
<dbReference type="Pfam" id="PF03592">
    <property type="entry name" value="Terminase_2"/>
    <property type="match status" value="1"/>
</dbReference>
<reference evidence="4 5" key="1">
    <citation type="submission" date="2016-12" db="EMBL/GenBank/DDBJ databases">
        <authorList>
            <person name="Song W.-J."/>
            <person name="Kurnit D.M."/>
        </authorList>
    </citation>
    <scope>NUCLEOTIDE SEQUENCE [LARGE SCALE GENOMIC DNA]</scope>
    <source>
        <strain evidence="4 5">CGB1038-1_S1</strain>
    </source>
</reference>
<protein>
    <recommendedName>
        <fullName evidence="3">PBSX phage terminase small subunit-like N-terminal domain-containing protein</fullName>
    </recommendedName>
</protein>
<proteinExistence type="predicted"/>
<dbReference type="InterPro" id="IPR005335">
    <property type="entry name" value="Terminase_ssu"/>
</dbReference>
<dbReference type="Pfam" id="PF10668">
    <property type="entry name" value="Phage_terminase"/>
    <property type="match status" value="1"/>
</dbReference>
<keyword evidence="2" id="KW-0231">Viral genome packaging</keyword>
<dbReference type="InterPro" id="IPR018925">
    <property type="entry name" value="XtmA-like_N"/>
</dbReference>